<gene>
    <name evidence="2" type="ORF">C8N24_4141</name>
</gene>
<protein>
    <submittedName>
        <fullName evidence="2">CubicO group peptidase (Beta-lactamase class C family)</fullName>
    </submittedName>
</protein>
<dbReference type="AlphaFoldDB" id="A0A660KWM3"/>
<dbReference type="Pfam" id="PF00144">
    <property type="entry name" value="Beta-lactamase"/>
    <property type="match status" value="1"/>
</dbReference>
<comment type="caution">
    <text evidence="2">The sequence shown here is derived from an EMBL/GenBank/DDBJ whole genome shotgun (WGS) entry which is preliminary data.</text>
</comment>
<evidence type="ECO:0000313" key="3">
    <source>
        <dbReference type="Proteomes" id="UP000278962"/>
    </source>
</evidence>
<dbReference type="InterPro" id="IPR050789">
    <property type="entry name" value="Diverse_Enzym_Activities"/>
</dbReference>
<dbReference type="Gene3D" id="3.40.710.10">
    <property type="entry name" value="DD-peptidase/beta-lactamase superfamily"/>
    <property type="match status" value="1"/>
</dbReference>
<proteinExistence type="predicted"/>
<dbReference type="EMBL" id="RBIL01000002">
    <property type="protein sequence ID" value="RKQ86131.1"/>
    <property type="molecule type" value="Genomic_DNA"/>
</dbReference>
<dbReference type="SUPFAM" id="SSF56601">
    <property type="entry name" value="beta-lactamase/transpeptidase-like"/>
    <property type="match status" value="1"/>
</dbReference>
<dbReference type="RefSeq" id="WP_170179269.1">
    <property type="nucleotide sequence ID" value="NZ_RBIL01000002.1"/>
</dbReference>
<reference evidence="2 3" key="1">
    <citation type="submission" date="2018-10" db="EMBL/GenBank/DDBJ databases">
        <title>Genomic Encyclopedia of Archaeal and Bacterial Type Strains, Phase II (KMG-II): from individual species to whole genera.</title>
        <authorList>
            <person name="Goeker M."/>
        </authorList>
    </citation>
    <scope>NUCLEOTIDE SEQUENCE [LARGE SCALE GENOMIC DNA]</scope>
    <source>
        <strain evidence="2 3">DSM 14954</strain>
    </source>
</reference>
<dbReference type="InterPro" id="IPR012338">
    <property type="entry name" value="Beta-lactam/transpept-like"/>
</dbReference>
<evidence type="ECO:0000259" key="1">
    <source>
        <dbReference type="Pfam" id="PF00144"/>
    </source>
</evidence>
<name>A0A660KWM3_9ACTN</name>
<keyword evidence="3" id="KW-1185">Reference proteome</keyword>
<feature type="domain" description="Beta-lactamase-related" evidence="1">
    <location>
        <begin position="46"/>
        <end position="353"/>
    </location>
</feature>
<dbReference type="InterPro" id="IPR001466">
    <property type="entry name" value="Beta-lactam-related"/>
</dbReference>
<sequence>MRRRWRIPVAAATTLLVMAVGAVWWRSRPPAFRPPASVSALAREIDRTVPASLRAHRVPGASVAVVHRGRVVWTGAYGAADERTPMRPDTVMQVASVSKTVAAYALVRLAGAGTLPLDAPIERFTGTWRLPASRFDARAVTLRRLLSHTAGLNVDGYPGLAPDVPVPSTRASLDGASGVGKVRIVDEPGSGWRYSGGGYTVAQLAAETATGRPFAEIVEREVLRPAEMTRTGFTCDGVARGHDGTGAPVPRYRFAEQAAGGLCSTAPDLARFSALLMRGGPVAHAMGVPAAATDGSYGLGLHTERTRDGGRRLWHDGSNRGWRSRIEVFPDDGWALVVLTNGDHGNDVIADVRRLILR</sequence>
<organism evidence="2 3">
    <name type="scientific">Solirubrobacter pauli</name>
    <dbReference type="NCBI Taxonomy" id="166793"/>
    <lineage>
        <taxon>Bacteria</taxon>
        <taxon>Bacillati</taxon>
        <taxon>Actinomycetota</taxon>
        <taxon>Thermoleophilia</taxon>
        <taxon>Solirubrobacterales</taxon>
        <taxon>Solirubrobacteraceae</taxon>
        <taxon>Solirubrobacter</taxon>
    </lineage>
</organism>
<dbReference type="PANTHER" id="PTHR43283">
    <property type="entry name" value="BETA-LACTAMASE-RELATED"/>
    <property type="match status" value="1"/>
</dbReference>
<dbReference type="Proteomes" id="UP000278962">
    <property type="component" value="Unassembled WGS sequence"/>
</dbReference>
<accession>A0A660KWM3</accession>
<evidence type="ECO:0000313" key="2">
    <source>
        <dbReference type="EMBL" id="RKQ86131.1"/>
    </source>
</evidence>